<dbReference type="KEGG" id="pki:111859650"/>
<feature type="compositionally biased region" description="Polar residues" evidence="3">
    <location>
        <begin position="725"/>
        <end position="735"/>
    </location>
</feature>
<dbReference type="InterPro" id="IPR036034">
    <property type="entry name" value="PDZ_sf"/>
</dbReference>
<evidence type="ECO:0000256" key="3">
    <source>
        <dbReference type="SAM" id="MobiDB-lite"/>
    </source>
</evidence>
<dbReference type="SUPFAM" id="SSF50729">
    <property type="entry name" value="PH domain-like"/>
    <property type="match status" value="1"/>
</dbReference>
<dbReference type="InterPro" id="IPR017874">
    <property type="entry name" value="CRIC_domain"/>
</dbReference>
<accession>A0A3B3S4M7</accession>
<feature type="domain" description="CRIC" evidence="7">
    <location>
        <begin position="78"/>
        <end position="171"/>
    </location>
</feature>
<dbReference type="Gene3D" id="1.10.150.50">
    <property type="entry name" value="Transcription Factor, Ets-1"/>
    <property type="match status" value="1"/>
</dbReference>
<dbReference type="Proteomes" id="UP000261540">
    <property type="component" value="Unplaced"/>
</dbReference>
<dbReference type="Gene3D" id="2.30.42.10">
    <property type="match status" value="1"/>
</dbReference>
<dbReference type="PANTHER" id="PTHR12844">
    <property type="entry name" value="CONNECTOR ENCHANCER OF KINASE SUPPRESSOR OF RAS"/>
    <property type="match status" value="1"/>
</dbReference>
<evidence type="ECO:0000259" key="6">
    <source>
        <dbReference type="PROSITE" id="PS50106"/>
    </source>
</evidence>
<keyword evidence="2" id="KW-0597">Phosphoprotein</keyword>
<dbReference type="Gene3D" id="2.30.29.30">
    <property type="entry name" value="Pleckstrin-homology domain (PH domain)/Phosphotyrosine-binding domain (PTB)"/>
    <property type="match status" value="1"/>
</dbReference>
<evidence type="ECO:0000259" key="7">
    <source>
        <dbReference type="PROSITE" id="PS51290"/>
    </source>
</evidence>
<evidence type="ECO:0000256" key="2">
    <source>
        <dbReference type="ARBA" id="ARBA00022553"/>
    </source>
</evidence>
<feature type="domain" description="PDZ" evidence="6">
    <location>
        <begin position="208"/>
        <end position="290"/>
    </location>
</feature>
<evidence type="ECO:0000256" key="1">
    <source>
        <dbReference type="ARBA" id="ARBA00009498"/>
    </source>
</evidence>
<evidence type="ECO:0000313" key="8">
    <source>
        <dbReference type="Ensembl" id="ENSPKIP00000025709.1"/>
    </source>
</evidence>
<reference evidence="8" key="2">
    <citation type="submission" date="2025-09" db="UniProtKB">
        <authorList>
            <consortium name="Ensembl"/>
        </authorList>
    </citation>
    <scope>IDENTIFICATION</scope>
</reference>
<dbReference type="FunFam" id="2.30.42.10:FF:000060">
    <property type="entry name" value="Connector enhancer of kinase suppressor of Ras 2"/>
    <property type="match status" value="1"/>
</dbReference>
<comment type="similarity">
    <text evidence="1">Belongs to the CNKSR family.</text>
</comment>
<reference evidence="8" key="1">
    <citation type="submission" date="2025-08" db="UniProtKB">
        <authorList>
            <consortium name="Ensembl"/>
        </authorList>
    </citation>
    <scope>IDENTIFICATION</scope>
</reference>
<dbReference type="Pfam" id="PF00595">
    <property type="entry name" value="PDZ"/>
    <property type="match status" value="1"/>
</dbReference>
<dbReference type="InterPro" id="IPR013761">
    <property type="entry name" value="SAM/pointed_sf"/>
</dbReference>
<evidence type="ECO:0000259" key="5">
    <source>
        <dbReference type="PROSITE" id="PS50105"/>
    </source>
</evidence>
<feature type="region of interest" description="Disordered" evidence="3">
    <location>
        <begin position="537"/>
        <end position="608"/>
    </location>
</feature>
<dbReference type="SUPFAM" id="SSF50156">
    <property type="entry name" value="PDZ domain-like"/>
    <property type="match status" value="1"/>
</dbReference>
<dbReference type="STRING" id="1676925.ENSPKIP00000025709"/>
<dbReference type="CTD" id="10256"/>
<dbReference type="InterPro" id="IPR001660">
    <property type="entry name" value="SAM"/>
</dbReference>
<dbReference type="PROSITE" id="PS51290">
    <property type="entry name" value="CRIC"/>
    <property type="match status" value="1"/>
</dbReference>
<dbReference type="PANTHER" id="PTHR12844:SF10">
    <property type="entry name" value="CONNECTOR ENHANCER OF KINASE SUPPRESSOR OF RAS 1"/>
    <property type="match status" value="1"/>
</dbReference>
<sequence length="779" mass="86539">MEPVTAWSPDRVCEWLKGLEASLQQYPFQEWQLSGQELLTLSYRELEQLGVKRIGHQELILDAVEKLCSLTYSMPEESLRSLTEKLRTVAHSLLMGIQGRWKVKSYSGHSATKLPTAVLQALLDVILAAKGLFSLLNRYHFAELRSRFDSRDILSQCQELGSVVHKDVTVYEREKDLISICRHLVDICDNILSSSPEDLLSHTVHLESVQLVPVSPGDQLGIEITTTSSGGHYITGTTSESPAEFCEGILVGDEVIQVNDQIVVGWSRANLVRKLQEKPSGVTLVLKKVPVSKRQERVTGPAPTEDEEHPSLLGRVTASVRSLSFRAAVQATDATGSMGQEESELAFDSTQPGNSPDLPALTCYTARDGDEDSTAEGDHPLEASARTGRGSVSSCPEMTREKDGSQAKKSSMKGTRTAMSRRRVSCRELGRADCDGWLWKKKKESGVFLTSKWQRFWFVLKGPTLYWYTSQQEEKAEGLVKIPSYSIESAGEHKRKYVFKVCHQRFQTFFIAADNVNDMSKWINCLITAIQKYKKLHKDPPNSENECYSETEPEDEGSSSPRSQRSRGNAKPESHTLPKSKGRKMKESGPSPVFSPSTGHSKASVAAVAGPTEDEMGMLLYQLKEGGVSITGQTQPLTHDHFRRSFIRRNKNPIINEKAHSLRALQSTLKAKEAELQVINFVLEDSSLTADKFRQWKECHEDLFQEIERLSMSRSQGQAQAQAQNPEGSQENSAMEQHVSGVRLSYGEQLVDPEDSGSPASGPKGRPDGPSGSSESFYI</sequence>
<feature type="domain" description="PH" evidence="4">
    <location>
        <begin position="431"/>
        <end position="531"/>
    </location>
</feature>
<dbReference type="PROSITE" id="PS50105">
    <property type="entry name" value="SAM_DOMAIN"/>
    <property type="match status" value="1"/>
</dbReference>
<proteinExistence type="inferred from homology"/>
<feature type="compositionally biased region" description="Acidic residues" evidence="3">
    <location>
        <begin position="547"/>
        <end position="557"/>
    </location>
</feature>
<dbReference type="CDD" id="cd06748">
    <property type="entry name" value="PDZ_CNK1_2_3-like"/>
    <property type="match status" value="1"/>
</dbReference>
<dbReference type="PROSITE" id="PS50003">
    <property type="entry name" value="PH_DOMAIN"/>
    <property type="match status" value="1"/>
</dbReference>
<organism evidence="8 9">
    <name type="scientific">Paramormyrops kingsleyae</name>
    <dbReference type="NCBI Taxonomy" id="1676925"/>
    <lineage>
        <taxon>Eukaryota</taxon>
        <taxon>Metazoa</taxon>
        <taxon>Chordata</taxon>
        <taxon>Craniata</taxon>
        <taxon>Vertebrata</taxon>
        <taxon>Euteleostomi</taxon>
        <taxon>Actinopterygii</taxon>
        <taxon>Neopterygii</taxon>
        <taxon>Teleostei</taxon>
        <taxon>Osteoglossocephala</taxon>
        <taxon>Osteoglossomorpha</taxon>
        <taxon>Osteoglossiformes</taxon>
        <taxon>Mormyridae</taxon>
        <taxon>Paramormyrops</taxon>
    </lineage>
</organism>
<dbReference type="SMART" id="SM00454">
    <property type="entry name" value="SAM"/>
    <property type="match status" value="1"/>
</dbReference>
<feature type="region of interest" description="Disordered" evidence="3">
    <location>
        <begin position="332"/>
        <end position="421"/>
    </location>
</feature>
<dbReference type="SUPFAM" id="SSF47769">
    <property type="entry name" value="SAM/Pointed domain"/>
    <property type="match status" value="1"/>
</dbReference>
<evidence type="ECO:0000259" key="4">
    <source>
        <dbReference type="PROSITE" id="PS50003"/>
    </source>
</evidence>
<dbReference type="InterPro" id="IPR051566">
    <property type="entry name" value="CNKSR"/>
</dbReference>
<dbReference type="AlphaFoldDB" id="A0A3B3S4M7"/>
<protein>
    <submittedName>
        <fullName evidence="8">Connector enhancer of kinase suppressor of Ras 1</fullName>
    </submittedName>
</protein>
<dbReference type="Pfam" id="PF00169">
    <property type="entry name" value="PH"/>
    <property type="match status" value="1"/>
</dbReference>
<dbReference type="SMART" id="SM00233">
    <property type="entry name" value="PH"/>
    <property type="match status" value="1"/>
</dbReference>
<dbReference type="SMART" id="SM00228">
    <property type="entry name" value="PDZ"/>
    <property type="match status" value="1"/>
</dbReference>
<evidence type="ECO:0000313" key="9">
    <source>
        <dbReference type="Proteomes" id="UP000261540"/>
    </source>
</evidence>
<dbReference type="CDD" id="cd01260">
    <property type="entry name" value="PH_CNK_mammalian-like"/>
    <property type="match status" value="1"/>
</dbReference>
<dbReference type="Pfam" id="PF10534">
    <property type="entry name" value="CRIC_ras_sig"/>
    <property type="match status" value="1"/>
</dbReference>
<dbReference type="InterPro" id="IPR011993">
    <property type="entry name" value="PH-like_dom_sf"/>
</dbReference>
<dbReference type="InterPro" id="IPR049628">
    <property type="entry name" value="CNK1-3_SAM"/>
</dbReference>
<dbReference type="GeneTree" id="ENSGT00940000159599"/>
<feature type="compositionally biased region" description="Low complexity" evidence="3">
    <location>
        <begin position="558"/>
        <end position="567"/>
    </location>
</feature>
<dbReference type="PROSITE" id="PS50106">
    <property type="entry name" value="PDZ"/>
    <property type="match status" value="1"/>
</dbReference>
<dbReference type="InterPro" id="IPR001849">
    <property type="entry name" value="PH_domain"/>
</dbReference>
<dbReference type="Ensembl" id="ENSPKIT00000006450.1">
    <property type="protein sequence ID" value="ENSPKIP00000025709.1"/>
    <property type="gene ID" value="ENSPKIG00000008477.1"/>
</dbReference>
<dbReference type="OrthoDB" id="2157866at2759"/>
<dbReference type="InterPro" id="IPR001478">
    <property type="entry name" value="PDZ"/>
</dbReference>
<dbReference type="CDD" id="cd09511">
    <property type="entry name" value="SAM_CNK1_2_3-suppressor"/>
    <property type="match status" value="1"/>
</dbReference>
<feature type="domain" description="SAM" evidence="5">
    <location>
        <begin position="7"/>
        <end position="70"/>
    </location>
</feature>
<feature type="compositionally biased region" description="Polar residues" evidence="3">
    <location>
        <begin position="407"/>
        <end position="418"/>
    </location>
</feature>
<keyword evidence="9" id="KW-1185">Reference proteome</keyword>
<name>A0A3B3S4M7_9TELE</name>
<dbReference type="Pfam" id="PF00536">
    <property type="entry name" value="SAM_1"/>
    <property type="match status" value="1"/>
</dbReference>
<feature type="region of interest" description="Disordered" evidence="3">
    <location>
        <begin position="712"/>
        <end position="779"/>
    </location>
</feature>